<dbReference type="Gene3D" id="3.10.20.30">
    <property type="match status" value="1"/>
</dbReference>
<proteinExistence type="predicted"/>
<dbReference type="InterPro" id="IPR016155">
    <property type="entry name" value="Mopterin_synth/thiamin_S_b"/>
</dbReference>
<dbReference type="AlphaFoldDB" id="B3EK51"/>
<dbReference type="NCBIfam" id="TIGR01683">
    <property type="entry name" value="thiS"/>
    <property type="match status" value="1"/>
</dbReference>
<dbReference type="eggNOG" id="COG2104">
    <property type="taxonomic scope" value="Bacteria"/>
</dbReference>
<name>B3EK51_CHLPB</name>
<evidence type="ECO:0000313" key="1">
    <source>
        <dbReference type="EMBL" id="ACE04478.1"/>
    </source>
</evidence>
<dbReference type="InterPro" id="IPR012675">
    <property type="entry name" value="Beta-grasp_dom_sf"/>
</dbReference>
<dbReference type="Pfam" id="PF02597">
    <property type="entry name" value="ThiS"/>
    <property type="match status" value="1"/>
</dbReference>
<dbReference type="OrthoDB" id="9810692at2"/>
<dbReference type="PANTHER" id="PTHR34472">
    <property type="entry name" value="SULFUR CARRIER PROTEIN THIS"/>
    <property type="match status" value="1"/>
</dbReference>
<dbReference type="InterPro" id="IPR003749">
    <property type="entry name" value="ThiS/MoaD-like"/>
</dbReference>
<protein>
    <submittedName>
        <fullName evidence="1">Thiamine biosynthesis protein ThiS</fullName>
    </submittedName>
</protein>
<dbReference type="CDD" id="cd00565">
    <property type="entry name" value="Ubl_ThiS"/>
    <property type="match status" value="1"/>
</dbReference>
<dbReference type="STRING" id="331678.Cphamn1_1555"/>
<dbReference type="InterPro" id="IPR010035">
    <property type="entry name" value="Thi_S"/>
</dbReference>
<gene>
    <name evidence="1" type="ordered locus">Cphamn1_1555</name>
</gene>
<dbReference type="HOGENOM" id="CLU_174611_3_2_10"/>
<accession>B3EK51</accession>
<reference evidence="1" key="1">
    <citation type="submission" date="2008-06" db="EMBL/GenBank/DDBJ databases">
        <title>Complete sequence of Chlorobium phaeobacteroides BS1.</title>
        <authorList>
            <consortium name="US DOE Joint Genome Institute"/>
            <person name="Lucas S."/>
            <person name="Copeland A."/>
            <person name="Lapidus A."/>
            <person name="Glavina del Rio T."/>
            <person name="Dalin E."/>
            <person name="Tice H."/>
            <person name="Bruce D."/>
            <person name="Goodwin L."/>
            <person name="Pitluck S."/>
            <person name="Schmutz J."/>
            <person name="Larimer F."/>
            <person name="Land M."/>
            <person name="Hauser L."/>
            <person name="Kyrpides N."/>
            <person name="Ovchinnikova G."/>
            <person name="Li T."/>
            <person name="Liu Z."/>
            <person name="Zhao F."/>
            <person name="Overmann J."/>
            <person name="Bryant D.A."/>
            <person name="Richardson P."/>
        </authorList>
    </citation>
    <scope>NUCLEOTIDE SEQUENCE [LARGE SCALE GENOMIC DNA]</scope>
    <source>
        <strain evidence="1">BS1</strain>
    </source>
</reference>
<sequence>MITITLNGQQREIQEGSTVEDILSIIGAEKQRVAVVVNENIVYPEKRGSVLLREKDQVEVLSFVAGG</sequence>
<dbReference type="PANTHER" id="PTHR34472:SF1">
    <property type="entry name" value="SULFUR CARRIER PROTEIN THIS"/>
    <property type="match status" value="1"/>
</dbReference>
<organism evidence="1">
    <name type="scientific">Chlorobium phaeobacteroides (strain BS1)</name>
    <dbReference type="NCBI Taxonomy" id="331678"/>
    <lineage>
        <taxon>Bacteria</taxon>
        <taxon>Pseudomonadati</taxon>
        <taxon>Chlorobiota</taxon>
        <taxon>Chlorobiia</taxon>
        <taxon>Chlorobiales</taxon>
        <taxon>Chlorobiaceae</taxon>
        <taxon>Chlorobium/Pelodictyon group</taxon>
        <taxon>Chlorobium</taxon>
    </lineage>
</organism>
<dbReference type="KEGG" id="cpb:Cphamn1_1555"/>
<dbReference type="EMBL" id="CP001101">
    <property type="protein sequence ID" value="ACE04478.1"/>
    <property type="molecule type" value="Genomic_DNA"/>
</dbReference>
<dbReference type="SUPFAM" id="SSF54285">
    <property type="entry name" value="MoaD/ThiS"/>
    <property type="match status" value="1"/>
</dbReference>